<evidence type="ECO:0000313" key="1">
    <source>
        <dbReference type="EMBL" id="CAL1361624.1"/>
    </source>
</evidence>
<accession>A0AAV2CZC8</accession>
<dbReference type="EMBL" id="OZ034814">
    <property type="protein sequence ID" value="CAL1361624.1"/>
    <property type="molecule type" value="Genomic_DNA"/>
</dbReference>
<protein>
    <recommendedName>
        <fullName evidence="3">RNase H type-1 domain-containing protein</fullName>
    </recommendedName>
</protein>
<evidence type="ECO:0008006" key="3">
    <source>
        <dbReference type="Google" id="ProtNLM"/>
    </source>
</evidence>
<proteinExistence type="predicted"/>
<sequence>MVSNCDGSFVWESQLAACGITIADAHGQVIDDKAERFYCSYPIQAEAFAILGAVVFFSLETNITLPHHFPPTTTHHHHRLLLLHSYGKTRLENMI</sequence>
<dbReference type="Proteomes" id="UP001497516">
    <property type="component" value="Chromosome 10"/>
</dbReference>
<evidence type="ECO:0000313" key="2">
    <source>
        <dbReference type="Proteomes" id="UP001497516"/>
    </source>
</evidence>
<keyword evidence="2" id="KW-1185">Reference proteome</keyword>
<name>A0AAV2CZC8_9ROSI</name>
<reference evidence="1 2" key="1">
    <citation type="submission" date="2024-04" db="EMBL/GenBank/DDBJ databases">
        <authorList>
            <person name="Fracassetti M."/>
        </authorList>
    </citation>
    <scope>NUCLEOTIDE SEQUENCE [LARGE SCALE GENOMIC DNA]</scope>
</reference>
<dbReference type="AlphaFoldDB" id="A0AAV2CZC8"/>
<gene>
    <name evidence="1" type="ORF">LTRI10_LOCUS8991</name>
</gene>
<organism evidence="1 2">
    <name type="scientific">Linum trigynum</name>
    <dbReference type="NCBI Taxonomy" id="586398"/>
    <lineage>
        <taxon>Eukaryota</taxon>
        <taxon>Viridiplantae</taxon>
        <taxon>Streptophyta</taxon>
        <taxon>Embryophyta</taxon>
        <taxon>Tracheophyta</taxon>
        <taxon>Spermatophyta</taxon>
        <taxon>Magnoliopsida</taxon>
        <taxon>eudicotyledons</taxon>
        <taxon>Gunneridae</taxon>
        <taxon>Pentapetalae</taxon>
        <taxon>rosids</taxon>
        <taxon>fabids</taxon>
        <taxon>Malpighiales</taxon>
        <taxon>Linaceae</taxon>
        <taxon>Linum</taxon>
    </lineage>
</organism>